<dbReference type="PANTHER" id="PTHR13213:SF2">
    <property type="entry name" value="MYB-BINDING PROTEIN 1A"/>
    <property type="match status" value="1"/>
</dbReference>
<reference evidence="5 6" key="1">
    <citation type="journal article" date="2018" name="BMC Genomics">
        <title>Comparative genome analyses reveal sequence features reflecting distinct modes of host-adaptation between dicot and monocot powdery mildew.</title>
        <authorList>
            <person name="Wu Y."/>
            <person name="Ma X."/>
            <person name="Pan Z."/>
            <person name="Kale S.D."/>
            <person name="Song Y."/>
            <person name="King H."/>
            <person name="Zhang Q."/>
            <person name="Presley C."/>
            <person name="Deng X."/>
            <person name="Wei C.I."/>
            <person name="Xiao S."/>
        </authorList>
    </citation>
    <scope>NUCLEOTIDE SEQUENCE [LARGE SCALE GENOMIC DNA]</scope>
    <source>
        <strain evidence="5">UMSG2</strain>
    </source>
</reference>
<feature type="compositionally biased region" description="Acidic residues" evidence="4">
    <location>
        <begin position="779"/>
        <end position="794"/>
    </location>
</feature>
<feature type="region of interest" description="Disordered" evidence="4">
    <location>
        <begin position="291"/>
        <end position="310"/>
    </location>
</feature>
<keyword evidence="3" id="KW-0539">Nucleus</keyword>
<comment type="similarity">
    <text evidence="2">Belongs to the MYBBP1A family.</text>
</comment>
<proteinExistence type="inferred from homology"/>
<dbReference type="OrthoDB" id="342531at2759"/>
<comment type="caution">
    <text evidence="5">The sequence shown here is derived from an EMBL/GenBank/DDBJ whole genome shotgun (WGS) entry which is preliminary data.</text>
</comment>
<accession>A0A420HS90</accession>
<keyword evidence="6" id="KW-1185">Reference proteome</keyword>
<gene>
    <name evidence="5" type="ORF">OnM2_052032</name>
</gene>
<evidence type="ECO:0000256" key="4">
    <source>
        <dbReference type="SAM" id="MobiDB-lite"/>
    </source>
</evidence>
<organism evidence="5 6">
    <name type="scientific">Erysiphe neolycopersici</name>
    <dbReference type="NCBI Taxonomy" id="212602"/>
    <lineage>
        <taxon>Eukaryota</taxon>
        <taxon>Fungi</taxon>
        <taxon>Dikarya</taxon>
        <taxon>Ascomycota</taxon>
        <taxon>Pezizomycotina</taxon>
        <taxon>Leotiomycetes</taxon>
        <taxon>Erysiphales</taxon>
        <taxon>Erysiphaceae</taxon>
        <taxon>Erysiphe</taxon>
    </lineage>
</organism>
<comment type="subcellular location">
    <subcellularLocation>
        <location evidence="1">Nucleus</location>
    </subcellularLocation>
</comment>
<dbReference type="GO" id="GO:0006355">
    <property type="term" value="P:regulation of DNA-templated transcription"/>
    <property type="evidence" value="ECO:0007669"/>
    <property type="project" value="InterPro"/>
</dbReference>
<dbReference type="EMBL" id="MCFK01005235">
    <property type="protein sequence ID" value="RKF60300.1"/>
    <property type="molecule type" value="Genomic_DNA"/>
</dbReference>
<evidence type="ECO:0000313" key="5">
    <source>
        <dbReference type="EMBL" id="RKF60300.1"/>
    </source>
</evidence>
<dbReference type="GO" id="GO:0005730">
    <property type="term" value="C:nucleolus"/>
    <property type="evidence" value="ECO:0007669"/>
    <property type="project" value="InterPro"/>
</dbReference>
<feature type="region of interest" description="Disordered" evidence="4">
    <location>
        <begin position="757"/>
        <end position="794"/>
    </location>
</feature>
<evidence type="ECO:0000256" key="1">
    <source>
        <dbReference type="ARBA" id="ARBA00004123"/>
    </source>
</evidence>
<evidence type="ECO:0000313" key="6">
    <source>
        <dbReference type="Proteomes" id="UP000286134"/>
    </source>
</evidence>
<evidence type="ECO:0000256" key="2">
    <source>
        <dbReference type="ARBA" id="ARBA00006809"/>
    </source>
</evidence>
<dbReference type="GO" id="GO:0000182">
    <property type="term" value="F:rDNA binding"/>
    <property type="evidence" value="ECO:0007669"/>
    <property type="project" value="TreeGrafter"/>
</dbReference>
<dbReference type="Pfam" id="PF04931">
    <property type="entry name" value="DNA_pol_phi"/>
    <property type="match status" value="1"/>
</dbReference>
<protein>
    <submittedName>
        <fullName evidence="5">DNA polymerase V</fullName>
    </submittedName>
</protein>
<dbReference type="AlphaFoldDB" id="A0A420HS90"/>
<feature type="compositionally biased region" description="Basic and acidic residues" evidence="4">
    <location>
        <begin position="10"/>
        <end position="28"/>
    </location>
</feature>
<dbReference type="InterPro" id="IPR016024">
    <property type="entry name" value="ARM-type_fold"/>
</dbReference>
<sequence length="1043" mass="118595">MGGKRKRGSHCVDDESQKSKKLSCESPDRPITTENYPIPDNRLLFVEKPTGDELKREVELYERLASEDERQRIDAANDIISKLFNGETVSEQTVLRHLERRLFRGLASGRKGARLGFGVVLTEILSQMFGINGRFSKDRHISIKFETIFDFLKAKTKPEGDLSGQEIKDHALGLLFGLQCFVRAKILFANTEHWKLVLDEIIGLAKRKSWMRQECGWIVVEALEQMNYEQVILTLIALYDNGLSKTPEGVGIWLIVRNKFESIQPESLPKIWGNSANPFDDLPSLAKVLRESSGPEKNGEKSKDNNQAKKKGDWNAKLHFVWDIVLDYFTTKIQKEETSYKEEFADFWKVAVDENLFAPTASRERKFWGFQVFQKVLKDVEAFGSVISSIFSQNLLRCLINHTQDKDRFLNRAAERSLIAIVNAARTVRKILPEVLLNLIHGNGAYNFDRVTKTKTICQLLDLVTDDNCKKVISELENIANDVHGDDEEAILREVEPRRLMLGDYLLQIIRKPIEINKKLSHSSKAVTLNALARLSYSQIDGIKPSISEKSRIMFRSRLMSAFTHILKDVENYHYIYNTLRKCDTSAIEMDSSIKELDAKAKSNLSKIQKKLRSGSGNDNVVLQALTLLYTLMIFQLYNGESEAVMCLDELDLCYQKLVRKKVAESETLVLDVLVELLLSLISKPSALLRKVAHFVFEAFVSQVTETGLKLMTDILTTSESLSGQKNLFDEEEEEINIALSEKKIDQFSDVELIDEKVEDDTTNTQVNSTSEHDHCDTSTEESNDDQEKDEGEEDLEKLNTALATVLGATNMDTADESNSDADMTDSEMLALDDKLVEIFAQHQRRQSIPRKKKEQKEAKENICHFKTRVLDLIEIYVKKQAHNKLAFNLLVPLLHLIHTTQTKSLADKSHAIIQIFVKTFKNSQSSSLSSITGGEQQQEQSSPDNEIQLERIVILKEIHGLVTKGVPSYMFCKAASSASLLLVSSIFRVNPNSIKEVANIYRDTQVNWVLYGHASIQTVLFTDWINWCQSHILLDSKRKKPN</sequence>
<name>A0A420HS90_9PEZI</name>
<dbReference type="STRING" id="212602.A0A420HS90"/>
<dbReference type="InterPro" id="IPR007015">
    <property type="entry name" value="DNA_pol_V/MYBBP1A"/>
</dbReference>
<dbReference type="SUPFAM" id="SSF48371">
    <property type="entry name" value="ARM repeat"/>
    <property type="match status" value="1"/>
</dbReference>
<dbReference type="Proteomes" id="UP000286134">
    <property type="component" value="Unassembled WGS sequence"/>
</dbReference>
<evidence type="ECO:0000256" key="3">
    <source>
        <dbReference type="ARBA" id="ARBA00023242"/>
    </source>
</evidence>
<feature type="region of interest" description="Disordered" evidence="4">
    <location>
        <begin position="1"/>
        <end position="36"/>
    </location>
</feature>
<dbReference type="PANTHER" id="PTHR13213">
    <property type="entry name" value="MYB-BINDING PROTEIN 1A FAMILY MEMBER"/>
    <property type="match status" value="1"/>
</dbReference>